<evidence type="ECO:0000256" key="1">
    <source>
        <dbReference type="ARBA" id="ARBA00009067"/>
    </source>
</evidence>
<keyword evidence="2" id="KW-1133">Transmembrane helix</keyword>
<accession>A0AAW8T877</accession>
<feature type="transmembrane region" description="Helical" evidence="2">
    <location>
        <begin position="81"/>
        <end position="104"/>
    </location>
</feature>
<evidence type="ECO:0000256" key="2">
    <source>
        <dbReference type="SAM" id="Phobius"/>
    </source>
</evidence>
<feature type="domain" description="CAAX prenyl protease 2/Lysostaphin resistance protein A-like" evidence="3">
    <location>
        <begin position="125"/>
        <end position="211"/>
    </location>
</feature>
<feature type="transmembrane region" description="Helical" evidence="2">
    <location>
        <begin position="155"/>
        <end position="173"/>
    </location>
</feature>
<feature type="transmembrane region" description="Helical" evidence="2">
    <location>
        <begin position="179"/>
        <end position="196"/>
    </location>
</feature>
<dbReference type="InterPro" id="IPR052710">
    <property type="entry name" value="CAAX_protease"/>
</dbReference>
<reference evidence="4" key="1">
    <citation type="submission" date="2023-03" db="EMBL/GenBank/DDBJ databases">
        <authorList>
            <person name="Shen W."/>
            <person name="Cai J."/>
        </authorList>
    </citation>
    <scope>NUCLEOTIDE SEQUENCE</scope>
    <source>
        <strain evidence="4">Y15</strain>
    </source>
</reference>
<comment type="caution">
    <text evidence="4">The sequence shown here is derived from an EMBL/GenBank/DDBJ whole genome shotgun (WGS) entry which is preliminary data.</text>
</comment>
<evidence type="ECO:0000313" key="4">
    <source>
        <dbReference type="EMBL" id="MDT2544614.1"/>
    </source>
</evidence>
<feature type="transmembrane region" description="Helical" evidence="2">
    <location>
        <begin position="42"/>
        <end position="61"/>
    </location>
</feature>
<keyword evidence="2" id="KW-0472">Membrane</keyword>
<organism evidence="4 5">
    <name type="scientific">Enterococcus raffinosus</name>
    <dbReference type="NCBI Taxonomy" id="71452"/>
    <lineage>
        <taxon>Bacteria</taxon>
        <taxon>Bacillati</taxon>
        <taxon>Bacillota</taxon>
        <taxon>Bacilli</taxon>
        <taxon>Lactobacillales</taxon>
        <taxon>Enterococcaceae</taxon>
        <taxon>Enterococcus</taxon>
    </lineage>
</organism>
<gene>
    <name evidence="4" type="ORF">P7D69_09730</name>
</gene>
<keyword evidence="2" id="KW-0812">Transmembrane</keyword>
<dbReference type="Proteomes" id="UP001254770">
    <property type="component" value="Unassembled WGS sequence"/>
</dbReference>
<dbReference type="GO" id="GO:0080120">
    <property type="term" value="P:CAAX-box protein maturation"/>
    <property type="evidence" value="ECO:0007669"/>
    <property type="project" value="UniProtKB-ARBA"/>
</dbReference>
<dbReference type="GO" id="GO:0004175">
    <property type="term" value="F:endopeptidase activity"/>
    <property type="evidence" value="ECO:0007669"/>
    <property type="project" value="UniProtKB-ARBA"/>
</dbReference>
<dbReference type="EMBL" id="JARPXL010000008">
    <property type="protein sequence ID" value="MDT2544614.1"/>
    <property type="molecule type" value="Genomic_DNA"/>
</dbReference>
<protein>
    <submittedName>
        <fullName evidence="4">Type II CAAX endopeptidase family protein</fullName>
    </submittedName>
</protein>
<dbReference type="RefSeq" id="WP_010744058.1">
    <property type="nucleotide sequence ID" value="NZ_CP081847.1"/>
</dbReference>
<dbReference type="Pfam" id="PF02517">
    <property type="entry name" value="Rce1-like"/>
    <property type="match status" value="1"/>
</dbReference>
<comment type="similarity">
    <text evidence="1">Belongs to the UPF0177 family.</text>
</comment>
<dbReference type="InterPro" id="IPR003675">
    <property type="entry name" value="Rce1/LyrA-like_dom"/>
</dbReference>
<proteinExistence type="inferred from homology"/>
<evidence type="ECO:0000313" key="5">
    <source>
        <dbReference type="Proteomes" id="UP001254770"/>
    </source>
</evidence>
<feature type="transmembrane region" description="Helical" evidence="2">
    <location>
        <begin position="12"/>
        <end position="36"/>
    </location>
</feature>
<dbReference type="PANTHER" id="PTHR36435">
    <property type="entry name" value="SLR1288 PROTEIN"/>
    <property type="match status" value="1"/>
</dbReference>
<evidence type="ECO:0000259" key="3">
    <source>
        <dbReference type="Pfam" id="PF02517"/>
    </source>
</evidence>
<dbReference type="AlphaFoldDB" id="A0AAW8T877"/>
<name>A0AAW8T877_9ENTE</name>
<sequence length="218" mass="24669">MKPRKESGQVAGQFFMLFVFLQIFSTINFDLIMQYVQKQTKSLMIITIAFSLICIVGIMAVSKKFNIWDGKIRITKKQALIIIFGFLAVKVVAFAGGFLMYNVLGQNAPEDSTQLLEGFQDLPKFLYATCYGVASPIMEENFYRGGFINILFEDKKIIGLILGSFLFSFFHGITNPTLFLFNLFIGLIIGLSYILSEQIEVPIVIHVLHNLSSIIFIF</sequence>
<dbReference type="PANTHER" id="PTHR36435:SF1">
    <property type="entry name" value="CAAX AMINO TERMINAL PROTEASE FAMILY PROTEIN"/>
    <property type="match status" value="1"/>
</dbReference>